<evidence type="ECO:0000256" key="1">
    <source>
        <dbReference type="ARBA" id="ARBA00001206"/>
    </source>
</evidence>
<keyword evidence="9 14" id="KW-0547">Nucleotide-binding</keyword>
<dbReference type="AlphaFoldDB" id="A0AA37RYR1"/>
<keyword evidence="18" id="KW-1185">Reference proteome</keyword>
<evidence type="ECO:0000256" key="15">
    <source>
        <dbReference type="RuleBase" id="RU003530"/>
    </source>
</evidence>
<dbReference type="CDD" id="cd02025">
    <property type="entry name" value="PanK"/>
    <property type="match status" value="1"/>
</dbReference>
<dbReference type="EMBL" id="BSNC01000010">
    <property type="protein sequence ID" value="GLP97759.1"/>
    <property type="molecule type" value="Genomic_DNA"/>
</dbReference>
<evidence type="ECO:0000313" key="18">
    <source>
        <dbReference type="Proteomes" id="UP001161422"/>
    </source>
</evidence>
<dbReference type="PIRSF" id="PIRSF000545">
    <property type="entry name" value="Pantothenate_kin"/>
    <property type="match status" value="1"/>
</dbReference>
<keyword evidence="8 14" id="KW-0808">Transferase</keyword>
<evidence type="ECO:0000256" key="11">
    <source>
        <dbReference type="ARBA" id="ARBA00022840"/>
    </source>
</evidence>
<dbReference type="GO" id="GO:0015937">
    <property type="term" value="P:coenzyme A biosynthetic process"/>
    <property type="evidence" value="ECO:0007669"/>
    <property type="project" value="UniProtKB-UniRule"/>
</dbReference>
<dbReference type="InterPro" id="IPR004566">
    <property type="entry name" value="PanK"/>
</dbReference>
<evidence type="ECO:0000256" key="14">
    <source>
        <dbReference type="HAMAP-Rule" id="MF_00215"/>
    </source>
</evidence>
<feature type="binding site" evidence="14">
    <location>
        <begin position="95"/>
        <end position="102"/>
    </location>
    <ligand>
        <name>ATP</name>
        <dbReference type="ChEBI" id="CHEBI:30616"/>
    </ligand>
</feature>
<dbReference type="EC" id="2.7.1.33" evidence="5 14"/>
<comment type="subcellular location">
    <subcellularLocation>
        <location evidence="2 14 15">Cytoplasm</location>
    </subcellularLocation>
</comment>
<evidence type="ECO:0000256" key="9">
    <source>
        <dbReference type="ARBA" id="ARBA00022741"/>
    </source>
</evidence>
<dbReference type="NCBIfam" id="TIGR00554">
    <property type="entry name" value="panK_bact"/>
    <property type="match status" value="1"/>
</dbReference>
<reference evidence="17" key="1">
    <citation type="journal article" date="2014" name="Int. J. Syst. Evol. Microbiol.">
        <title>Complete genome sequence of Corynebacterium casei LMG S-19264T (=DSM 44701T), isolated from a smear-ripened cheese.</title>
        <authorList>
            <consortium name="US DOE Joint Genome Institute (JGI-PGF)"/>
            <person name="Walter F."/>
            <person name="Albersmeier A."/>
            <person name="Kalinowski J."/>
            <person name="Ruckert C."/>
        </authorList>
    </citation>
    <scope>NUCLEOTIDE SEQUENCE</scope>
    <source>
        <strain evidence="17">NBRC 101628</strain>
    </source>
</reference>
<dbReference type="SUPFAM" id="SSF52540">
    <property type="entry name" value="P-loop containing nucleoside triphosphate hydrolases"/>
    <property type="match status" value="1"/>
</dbReference>
<dbReference type="PANTHER" id="PTHR10285">
    <property type="entry name" value="URIDINE KINASE"/>
    <property type="match status" value="1"/>
</dbReference>
<keyword evidence="11 14" id="KW-0067">ATP-binding</keyword>
<evidence type="ECO:0000256" key="8">
    <source>
        <dbReference type="ARBA" id="ARBA00022679"/>
    </source>
</evidence>
<dbReference type="GO" id="GO:0005737">
    <property type="term" value="C:cytoplasm"/>
    <property type="evidence" value="ECO:0007669"/>
    <property type="project" value="UniProtKB-SubCell"/>
</dbReference>
<evidence type="ECO:0000256" key="2">
    <source>
        <dbReference type="ARBA" id="ARBA00004496"/>
    </source>
</evidence>
<evidence type="ECO:0000256" key="4">
    <source>
        <dbReference type="ARBA" id="ARBA00006087"/>
    </source>
</evidence>
<proteinExistence type="inferred from homology"/>
<dbReference type="RefSeq" id="WP_095507275.1">
    <property type="nucleotide sequence ID" value="NZ_BSNC01000010.1"/>
</dbReference>
<reference evidence="17" key="2">
    <citation type="submission" date="2023-01" db="EMBL/GenBank/DDBJ databases">
        <title>Draft genome sequence of Paraferrimonas sedimenticola strain NBRC 101628.</title>
        <authorList>
            <person name="Sun Q."/>
            <person name="Mori K."/>
        </authorList>
    </citation>
    <scope>NUCLEOTIDE SEQUENCE</scope>
    <source>
        <strain evidence="17">NBRC 101628</strain>
    </source>
</reference>
<dbReference type="FunFam" id="3.40.50.300:FF:000242">
    <property type="entry name" value="Pantothenate kinase"/>
    <property type="match status" value="1"/>
</dbReference>
<keyword evidence="10 14" id="KW-0418">Kinase</keyword>
<evidence type="ECO:0000256" key="13">
    <source>
        <dbReference type="ARBA" id="ARBA00032866"/>
    </source>
</evidence>
<dbReference type="Gene3D" id="3.40.50.300">
    <property type="entry name" value="P-loop containing nucleotide triphosphate hydrolases"/>
    <property type="match status" value="1"/>
</dbReference>
<keyword evidence="12 14" id="KW-0173">Coenzyme A biosynthesis</keyword>
<dbReference type="GO" id="GO:0004594">
    <property type="term" value="F:pantothenate kinase activity"/>
    <property type="evidence" value="ECO:0007669"/>
    <property type="project" value="UniProtKB-UniRule"/>
</dbReference>
<evidence type="ECO:0000313" key="17">
    <source>
        <dbReference type="EMBL" id="GLP97759.1"/>
    </source>
</evidence>
<evidence type="ECO:0000256" key="7">
    <source>
        <dbReference type="ARBA" id="ARBA00022490"/>
    </source>
</evidence>
<dbReference type="InterPro" id="IPR006083">
    <property type="entry name" value="PRK/URK"/>
</dbReference>
<evidence type="ECO:0000256" key="5">
    <source>
        <dbReference type="ARBA" id="ARBA00012102"/>
    </source>
</evidence>
<evidence type="ECO:0000256" key="6">
    <source>
        <dbReference type="ARBA" id="ARBA00015080"/>
    </source>
</evidence>
<sequence>MTQESRQQSATYLNFSQRQWAHLRDSVPLTLTDQDLDALRGINEQVSLKEVSDIYLPLSRLLNLIVNSQQSRGVILEKFLGKYPSRRPYIISIAGSVAVGKSTTARILQALLQRWPEHPKVDLVTTDGFLYPLEDLKQRELLHRKGFPESYDVKHLVEFVAAIKSGEQGVTAPVYSHVRYDRIPGKEIEINQPDILILEGLNVLQNAQDAGAQGHSQYVSDYVDFSIYVDAPQNLLKQWYIERFLQFRDTAFSRADSYFNHYANLSDEQAFETAGHIWDTINGPNLVQNILPTRERASLILKKGPDHLVQQVLLSK</sequence>
<dbReference type="Proteomes" id="UP001161422">
    <property type="component" value="Unassembled WGS sequence"/>
</dbReference>
<gene>
    <name evidence="14 17" type="primary">coaA</name>
    <name evidence="17" type="ORF">GCM10007895_30660</name>
</gene>
<evidence type="ECO:0000256" key="3">
    <source>
        <dbReference type="ARBA" id="ARBA00005225"/>
    </source>
</evidence>
<dbReference type="InterPro" id="IPR027417">
    <property type="entry name" value="P-loop_NTPase"/>
</dbReference>
<comment type="catalytic activity">
    <reaction evidence="1 14 15">
        <text>(R)-pantothenate + ATP = (R)-4'-phosphopantothenate + ADP + H(+)</text>
        <dbReference type="Rhea" id="RHEA:16373"/>
        <dbReference type="ChEBI" id="CHEBI:10986"/>
        <dbReference type="ChEBI" id="CHEBI:15378"/>
        <dbReference type="ChEBI" id="CHEBI:29032"/>
        <dbReference type="ChEBI" id="CHEBI:30616"/>
        <dbReference type="ChEBI" id="CHEBI:456216"/>
        <dbReference type="EC" id="2.7.1.33"/>
    </reaction>
</comment>
<comment type="caution">
    <text evidence="17">The sequence shown here is derived from an EMBL/GenBank/DDBJ whole genome shotgun (WGS) entry which is preliminary data.</text>
</comment>
<dbReference type="GO" id="GO:0005524">
    <property type="term" value="F:ATP binding"/>
    <property type="evidence" value="ECO:0007669"/>
    <property type="project" value="UniProtKB-UniRule"/>
</dbReference>
<evidence type="ECO:0000256" key="10">
    <source>
        <dbReference type="ARBA" id="ARBA00022777"/>
    </source>
</evidence>
<name>A0AA37RYR1_9GAMM</name>
<protein>
    <recommendedName>
        <fullName evidence="6 14">Pantothenate kinase</fullName>
        <ecNumber evidence="5 14">2.7.1.33</ecNumber>
    </recommendedName>
    <alternativeName>
        <fullName evidence="13 14">Pantothenic acid kinase</fullName>
    </alternativeName>
</protein>
<dbReference type="HAMAP" id="MF_00215">
    <property type="entry name" value="Pantothen_kinase_1"/>
    <property type="match status" value="1"/>
</dbReference>
<keyword evidence="7 14" id="KW-0963">Cytoplasm</keyword>
<feature type="domain" description="Phosphoribulokinase/uridine kinase" evidence="16">
    <location>
        <begin position="90"/>
        <end position="243"/>
    </location>
</feature>
<dbReference type="Pfam" id="PF00485">
    <property type="entry name" value="PRK"/>
    <property type="match status" value="1"/>
</dbReference>
<organism evidence="17 18">
    <name type="scientific">Paraferrimonas sedimenticola</name>
    <dbReference type="NCBI Taxonomy" id="375674"/>
    <lineage>
        <taxon>Bacteria</taxon>
        <taxon>Pseudomonadati</taxon>
        <taxon>Pseudomonadota</taxon>
        <taxon>Gammaproteobacteria</taxon>
        <taxon>Alteromonadales</taxon>
        <taxon>Ferrimonadaceae</taxon>
        <taxon>Paraferrimonas</taxon>
    </lineage>
</organism>
<evidence type="ECO:0000259" key="16">
    <source>
        <dbReference type="Pfam" id="PF00485"/>
    </source>
</evidence>
<accession>A0AA37RYR1</accession>
<comment type="similarity">
    <text evidence="4 14 15">Belongs to the prokaryotic pantothenate kinase family.</text>
</comment>
<evidence type="ECO:0000256" key="12">
    <source>
        <dbReference type="ARBA" id="ARBA00022993"/>
    </source>
</evidence>
<comment type="pathway">
    <text evidence="3 14 15">Cofactor biosynthesis; coenzyme A biosynthesis; CoA from (R)-pantothenate: step 1/5.</text>
</comment>